<gene>
    <name evidence="5" type="ORF">QWZ18_06315</name>
</gene>
<evidence type="ECO:0000259" key="2">
    <source>
        <dbReference type="PROSITE" id="PS50883"/>
    </source>
</evidence>
<evidence type="ECO:0000313" key="6">
    <source>
        <dbReference type="Proteomes" id="UP001244297"/>
    </source>
</evidence>
<feature type="transmembrane region" description="Helical" evidence="1">
    <location>
        <begin position="113"/>
        <end position="134"/>
    </location>
</feature>
<evidence type="ECO:0000259" key="3">
    <source>
        <dbReference type="PROSITE" id="PS50887"/>
    </source>
</evidence>
<dbReference type="CDD" id="cd01949">
    <property type="entry name" value="GGDEF"/>
    <property type="match status" value="1"/>
</dbReference>
<protein>
    <submittedName>
        <fullName evidence="5">EAL domain-containing protein</fullName>
    </submittedName>
</protein>
<dbReference type="Gene3D" id="3.30.450.20">
    <property type="entry name" value="PAS domain"/>
    <property type="match status" value="1"/>
</dbReference>
<reference evidence="6" key="1">
    <citation type="journal article" date="2019" name="Int. J. Syst. Evol. Microbiol.">
        <title>The Global Catalogue of Microorganisms (GCM) 10K type strain sequencing project: providing services to taxonomists for standard genome sequencing and annotation.</title>
        <authorList>
            <consortium name="The Broad Institute Genomics Platform"/>
            <consortium name="The Broad Institute Genome Sequencing Center for Infectious Disease"/>
            <person name="Wu L."/>
            <person name="Ma J."/>
        </authorList>
    </citation>
    <scope>NUCLEOTIDE SEQUENCE [LARGE SCALE GENOMIC DNA]</scope>
    <source>
        <strain evidence="6">CECT 7806</strain>
    </source>
</reference>
<dbReference type="InterPro" id="IPR005330">
    <property type="entry name" value="MHYT_dom"/>
</dbReference>
<dbReference type="PROSITE" id="PS50924">
    <property type="entry name" value="MHYT"/>
    <property type="match status" value="1"/>
</dbReference>
<dbReference type="InterPro" id="IPR052155">
    <property type="entry name" value="Biofilm_reg_signaling"/>
</dbReference>
<evidence type="ECO:0000313" key="5">
    <source>
        <dbReference type="EMBL" id="MDN3570237.1"/>
    </source>
</evidence>
<name>A0ABT8AKI3_9HYPH</name>
<dbReference type="InterPro" id="IPR000160">
    <property type="entry name" value="GGDEF_dom"/>
</dbReference>
<dbReference type="SMART" id="SM00052">
    <property type="entry name" value="EAL"/>
    <property type="match status" value="1"/>
</dbReference>
<keyword evidence="1" id="KW-0812">Transmembrane</keyword>
<proteinExistence type="predicted"/>
<dbReference type="Gene3D" id="3.20.20.450">
    <property type="entry name" value="EAL domain"/>
    <property type="match status" value="1"/>
</dbReference>
<dbReference type="PROSITE" id="PS50883">
    <property type="entry name" value="EAL"/>
    <property type="match status" value="1"/>
</dbReference>
<dbReference type="InterPro" id="IPR035965">
    <property type="entry name" value="PAS-like_dom_sf"/>
</dbReference>
<feature type="domain" description="MHYT" evidence="4">
    <location>
        <begin position="12"/>
        <end position="198"/>
    </location>
</feature>
<dbReference type="SUPFAM" id="SSF55785">
    <property type="entry name" value="PYP-like sensor domain (PAS domain)"/>
    <property type="match status" value="1"/>
</dbReference>
<organism evidence="5 6">
    <name type="scientific">Methylobacterium longum</name>
    <dbReference type="NCBI Taxonomy" id="767694"/>
    <lineage>
        <taxon>Bacteria</taxon>
        <taxon>Pseudomonadati</taxon>
        <taxon>Pseudomonadota</taxon>
        <taxon>Alphaproteobacteria</taxon>
        <taxon>Hyphomicrobiales</taxon>
        <taxon>Methylobacteriaceae</taxon>
        <taxon>Methylobacterium</taxon>
    </lineage>
</organism>
<dbReference type="PANTHER" id="PTHR44757">
    <property type="entry name" value="DIGUANYLATE CYCLASE DGCP"/>
    <property type="match status" value="1"/>
</dbReference>
<sequence length="785" mass="84126">MRSVYTCLTQAHDHQLILLAAGICVVGVYGSFSVATHAARSEGRSATLWAGASIVAAGCTAWATHMIGLLAFRPGMPAGFDPYLTALSLLIAIAGIGISVALAIGQRKRTHRFVIGFLLGSSITALHYIGAASYLVAGTVGWDRSLLAVSIPTSLLMFGVAIVVTGERRRDLRRIGAPLLVGAIAVLHFCGMAAMTLTFDPERSLPPHALAPDVIAPVVAGVSFGLLALAVVGLRLTLNARAQARRDQERLRELANLAVEGLAVCRDDVIKTANRSLEHLSGVGAGALSGRRLSDLLPGLSLTTLPEREEREAELIGPDGQRVPVRVLRSEVPLGSGLQTVLAVRDQRERLQTESKMRALAYSDPLTGLPNRAHFHDLLACHAASCRKQDQTFAVLVLDLDRFKLVNDTLGHGLGDALLRKTARRLKAALGAHDVVARLGGDEFAVLQKAVAGPEAVHALATRIVELIGRPFLIEGQLVNIGASVGAALAPTDGLEPSQLLRNADLALYKAKADGKGTFRRFDPALDARVRARRNLEADLRRAIAVQEFELHYQPLVDARTGRITAAEALVRWRHPERGLVSPADFIPLAEETGLIGPLGQWVLRTACTQAARWPAHIRVAVNLSPAQFRDLRLADTVKAALTTSGLAADRLELEITEGVLLADEERTLATLTRLRAAGVSISMDDFGTGYSSLSYLRRFPFDKIKVDQSFVRQLPGDAESAAIVRAIITMGTCLGMAITVEGVETAEQFAFTTAEGCDQVQGYHVSRPLPLAEFLSFVDAREAA</sequence>
<feature type="domain" description="GGDEF" evidence="3">
    <location>
        <begin position="391"/>
        <end position="524"/>
    </location>
</feature>
<dbReference type="Pfam" id="PF03707">
    <property type="entry name" value="MHYT"/>
    <property type="match status" value="2"/>
</dbReference>
<dbReference type="InterPro" id="IPR001633">
    <property type="entry name" value="EAL_dom"/>
</dbReference>
<feature type="domain" description="EAL" evidence="2">
    <location>
        <begin position="533"/>
        <end position="783"/>
    </location>
</feature>
<dbReference type="InterPro" id="IPR029787">
    <property type="entry name" value="Nucleotide_cyclase"/>
</dbReference>
<feature type="transmembrane region" description="Helical" evidence="1">
    <location>
        <begin position="48"/>
        <end position="71"/>
    </location>
</feature>
<dbReference type="RefSeq" id="WP_238291191.1">
    <property type="nucleotide sequence ID" value="NZ_BPQS01000033.1"/>
</dbReference>
<dbReference type="InterPro" id="IPR035919">
    <property type="entry name" value="EAL_sf"/>
</dbReference>
<keyword evidence="1" id="KW-1133">Transmembrane helix</keyword>
<accession>A0ABT8AKI3</accession>
<evidence type="ECO:0000259" key="4">
    <source>
        <dbReference type="PROSITE" id="PS50924"/>
    </source>
</evidence>
<dbReference type="InterPro" id="IPR043128">
    <property type="entry name" value="Rev_trsase/Diguanyl_cyclase"/>
</dbReference>
<dbReference type="Pfam" id="PF00563">
    <property type="entry name" value="EAL"/>
    <property type="match status" value="1"/>
</dbReference>
<dbReference type="SUPFAM" id="SSF141868">
    <property type="entry name" value="EAL domain-like"/>
    <property type="match status" value="1"/>
</dbReference>
<feature type="transmembrane region" description="Helical" evidence="1">
    <location>
        <begin position="16"/>
        <end position="36"/>
    </location>
</feature>
<dbReference type="PROSITE" id="PS50887">
    <property type="entry name" value="GGDEF"/>
    <property type="match status" value="1"/>
</dbReference>
<evidence type="ECO:0000256" key="1">
    <source>
        <dbReference type="PROSITE-ProRule" id="PRU00244"/>
    </source>
</evidence>
<dbReference type="SMART" id="SM00267">
    <property type="entry name" value="GGDEF"/>
    <property type="match status" value="1"/>
</dbReference>
<dbReference type="Gene3D" id="3.30.70.270">
    <property type="match status" value="1"/>
</dbReference>
<dbReference type="SUPFAM" id="SSF55073">
    <property type="entry name" value="Nucleotide cyclase"/>
    <property type="match status" value="1"/>
</dbReference>
<feature type="transmembrane region" description="Helical" evidence="1">
    <location>
        <begin position="177"/>
        <end position="199"/>
    </location>
</feature>
<keyword evidence="6" id="KW-1185">Reference proteome</keyword>
<feature type="transmembrane region" description="Helical" evidence="1">
    <location>
        <begin position="214"/>
        <end position="238"/>
    </location>
</feature>
<dbReference type="CDD" id="cd01948">
    <property type="entry name" value="EAL"/>
    <property type="match status" value="1"/>
</dbReference>
<dbReference type="NCBIfam" id="TIGR00254">
    <property type="entry name" value="GGDEF"/>
    <property type="match status" value="1"/>
</dbReference>
<dbReference type="EMBL" id="JAUFPT010000016">
    <property type="protein sequence ID" value="MDN3570237.1"/>
    <property type="molecule type" value="Genomic_DNA"/>
</dbReference>
<feature type="transmembrane region" description="Helical" evidence="1">
    <location>
        <begin position="146"/>
        <end position="165"/>
    </location>
</feature>
<dbReference type="PANTHER" id="PTHR44757:SF2">
    <property type="entry name" value="BIOFILM ARCHITECTURE MAINTENANCE PROTEIN MBAA"/>
    <property type="match status" value="1"/>
</dbReference>
<dbReference type="Proteomes" id="UP001244297">
    <property type="component" value="Unassembled WGS sequence"/>
</dbReference>
<keyword evidence="1" id="KW-0472">Membrane</keyword>
<dbReference type="Pfam" id="PF00990">
    <property type="entry name" value="GGDEF"/>
    <property type="match status" value="1"/>
</dbReference>
<feature type="transmembrane region" description="Helical" evidence="1">
    <location>
        <begin position="83"/>
        <end position="104"/>
    </location>
</feature>
<comment type="caution">
    <text evidence="5">The sequence shown here is derived from an EMBL/GenBank/DDBJ whole genome shotgun (WGS) entry which is preliminary data.</text>
</comment>